<organism evidence="1 2">
    <name type="scientific">Pristionchus mayeri</name>
    <dbReference type="NCBI Taxonomy" id="1317129"/>
    <lineage>
        <taxon>Eukaryota</taxon>
        <taxon>Metazoa</taxon>
        <taxon>Ecdysozoa</taxon>
        <taxon>Nematoda</taxon>
        <taxon>Chromadorea</taxon>
        <taxon>Rhabditida</taxon>
        <taxon>Rhabditina</taxon>
        <taxon>Diplogasteromorpha</taxon>
        <taxon>Diplogasteroidea</taxon>
        <taxon>Neodiplogasteridae</taxon>
        <taxon>Pristionchus</taxon>
    </lineage>
</organism>
<feature type="non-terminal residue" evidence="1">
    <location>
        <position position="79"/>
    </location>
</feature>
<feature type="non-terminal residue" evidence="1">
    <location>
        <position position="1"/>
    </location>
</feature>
<reference evidence="2" key="1">
    <citation type="submission" date="2022-10" db="EMBL/GenBank/DDBJ databases">
        <title>Genome assembly of Pristionchus species.</title>
        <authorList>
            <person name="Yoshida K."/>
            <person name="Sommer R.J."/>
        </authorList>
    </citation>
    <scope>NUCLEOTIDE SEQUENCE [LARGE SCALE GENOMIC DNA]</scope>
    <source>
        <strain evidence="2">RS5460</strain>
    </source>
</reference>
<accession>A0AAN5DG05</accession>
<evidence type="ECO:0000313" key="2">
    <source>
        <dbReference type="Proteomes" id="UP001328107"/>
    </source>
</evidence>
<dbReference type="AlphaFoldDB" id="A0AAN5DG05"/>
<evidence type="ECO:0000313" key="1">
    <source>
        <dbReference type="EMBL" id="GMR62509.1"/>
    </source>
</evidence>
<proteinExistence type="predicted"/>
<protein>
    <submittedName>
        <fullName evidence="1">Uncharacterized protein</fullName>
    </submittedName>
</protein>
<sequence>QFCDQCPEFIDSLLSDEEEEQTVFKEICSKFIKGEKNPMLKVCVAGLMGEMVYVREMLDGQSDQEICSWFGCVYATPSP</sequence>
<dbReference type="EMBL" id="BTRK01000006">
    <property type="protein sequence ID" value="GMR62509.1"/>
    <property type="molecule type" value="Genomic_DNA"/>
</dbReference>
<dbReference type="Proteomes" id="UP001328107">
    <property type="component" value="Unassembled WGS sequence"/>
</dbReference>
<keyword evidence="2" id="KW-1185">Reference proteome</keyword>
<name>A0AAN5DG05_9BILA</name>
<gene>
    <name evidence="1" type="ORF">PMAYCL1PPCAC_32704</name>
</gene>
<comment type="caution">
    <text evidence="1">The sequence shown here is derived from an EMBL/GenBank/DDBJ whole genome shotgun (WGS) entry which is preliminary data.</text>
</comment>